<proteinExistence type="inferred from homology"/>
<reference evidence="8" key="1">
    <citation type="submission" date="2016-10" db="EMBL/GenBank/DDBJ databases">
        <authorList>
            <person name="Varghese N."/>
        </authorList>
    </citation>
    <scope>NUCLEOTIDE SEQUENCE [LARGE SCALE GENOMIC DNA]</scope>
    <source>
        <strain evidence="8">DSM 44719</strain>
    </source>
</reference>
<protein>
    <submittedName>
        <fullName evidence="7">Aldehyde dehydrogenase (NAD+)</fullName>
    </submittedName>
</protein>
<evidence type="ECO:0000256" key="1">
    <source>
        <dbReference type="ARBA" id="ARBA00009986"/>
    </source>
</evidence>
<dbReference type="InterPro" id="IPR016161">
    <property type="entry name" value="Ald_DH/histidinol_DH"/>
</dbReference>
<evidence type="ECO:0000259" key="6">
    <source>
        <dbReference type="Pfam" id="PF00171"/>
    </source>
</evidence>
<dbReference type="RefSeq" id="WP_240319551.1">
    <property type="nucleotide sequence ID" value="NZ_FNTL01000002.1"/>
</dbReference>
<dbReference type="Proteomes" id="UP000183407">
    <property type="component" value="Unassembled WGS sequence"/>
</dbReference>
<evidence type="ECO:0000313" key="8">
    <source>
        <dbReference type="Proteomes" id="UP000183407"/>
    </source>
</evidence>
<evidence type="ECO:0000313" key="7">
    <source>
        <dbReference type="EMBL" id="SEB34931.1"/>
    </source>
</evidence>
<gene>
    <name evidence="7" type="ORF">SAMN04490220_0211</name>
</gene>
<sequence length="538" mass="57240">MAIPGGPYEFETQQIGRSATEAEEPKMKWNHDLYIDGREVESSSAERITVLNPADEEIIGTVPDATAEDARRAIEAARRAFDTGPWPQTTPVERGRAIKRMANILTERHPELHDLIVAETGATVGGNSIGTVDFIQCAGAVDAVHWYGDNLHSALDWVEMGLPVGGLSGMGGTAVVREPAGVVCAITPFNFPFQINLFKTIPAIAAGCTVVLKPHPWTPLDAYEIARAATDAGIPPGVVNVVSGGAEVGNLLTASPLVDLVTFTGSTVTGRSIMANAAATIKRVKLELGGKSARVVLGDVSEDYAASVGFTDVLAHCGQACVVQSRLLLPAHLRDAYVAGVNAAYAAVKIGDPRDESTTLGPLIRAEQRDRVERMVQSGVDEGASVLVGGRRPDHMKYGYYYEPTVLMNARNDMRVAQEEIFGPVLTVIEYSGEDDEAVHLANDTIFGLAGGVVSANTTRAFNVARKIRSGYMAVQTEVNGSVAQQPPGEDQGPGWGRAPSSIGTWGAFGGFKQSGFGREWGKHGLAEFTELKTLTWS</sequence>
<dbReference type="InterPro" id="IPR016163">
    <property type="entry name" value="Ald_DH_C"/>
</dbReference>
<evidence type="ECO:0000256" key="4">
    <source>
        <dbReference type="RuleBase" id="RU003345"/>
    </source>
</evidence>
<dbReference type="InterPro" id="IPR015590">
    <property type="entry name" value="Aldehyde_DH_dom"/>
</dbReference>
<dbReference type="PANTHER" id="PTHR42804">
    <property type="entry name" value="ALDEHYDE DEHYDROGENASE"/>
    <property type="match status" value="1"/>
</dbReference>
<keyword evidence="2 4" id="KW-0560">Oxidoreductase</keyword>
<dbReference type="PANTHER" id="PTHR42804:SF1">
    <property type="entry name" value="ALDEHYDE DEHYDROGENASE-RELATED"/>
    <property type="match status" value="1"/>
</dbReference>
<dbReference type="SUPFAM" id="SSF53720">
    <property type="entry name" value="ALDH-like"/>
    <property type="match status" value="1"/>
</dbReference>
<comment type="similarity">
    <text evidence="1 4">Belongs to the aldehyde dehydrogenase family.</text>
</comment>
<dbReference type="Gene3D" id="3.40.309.10">
    <property type="entry name" value="Aldehyde Dehydrogenase, Chain A, domain 2"/>
    <property type="match status" value="1"/>
</dbReference>
<dbReference type="PROSITE" id="PS00687">
    <property type="entry name" value="ALDEHYDE_DEHYDR_GLU"/>
    <property type="match status" value="1"/>
</dbReference>
<dbReference type="Gene3D" id="3.40.605.10">
    <property type="entry name" value="Aldehyde Dehydrogenase, Chain A, domain 1"/>
    <property type="match status" value="2"/>
</dbReference>
<evidence type="ECO:0000256" key="5">
    <source>
        <dbReference type="SAM" id="MobiDB-lite"/>
    </source>
</evidence>
<feature type="active site" evidence="3">
    <location>
        <position position="287"/>
    </location>
</feature>
<evidence type="ECO:0000256" key="2">
    <source>
        <dbReference type="ARBA" id="ARBA00023002"/>
    </source>
</evidence>
<name>A0A1H4ILI0_RHOJO</name>
<dbReference type="InterPro" id="IPR029510">
    <property type="entry name" value="Ald_DH_CS_GLU"/>
</dbReference>
<evidence type="ECO:0000256" key="3">
    <source>
        <dbReference type="PROSITE-ProRule" id="PRU10007"/>
    </source>
</evidence>
<dbReference type="InterPro" id="IPR016162">
    <property type="entry name" value="Ald_DH_N"/>
</dbReference>
<dbReference type="GO" id="GO:0016620">
    <property type="term" value="F:oxidoreductase activity, acting on the aldehyde or oxo group of donors, NAD or NADP as acceptor"/>
    <property type="evidence" value="ECO:0007669"/>
    <property type="project" value="InterPro"/>
</dbReference>
<feature type="region of interest" description="Disordered" evidence="5">
    <location>
        <begin position="1"/>
        <end position="23"/>
    </location>
</feature>
<dbReference type="Pfam" id="PF00171">
    <property type="entry name" value="Aldedh"/>
    <property type="match status" value="1"/>
</dbReference>
<feature type="domain" description="Aldehyde dehydrogenase" evidence="6">
    <location>
        <begin position="41"/>
        <end position="534"/>
    </location>
</feature>
<accession>A0A1H4ILI0</accession>
<dbReference type="FunFam" id="3.40.605.10:FF:000007">
    <property type="entry name" value="NAD/NADP-dependent betaine aldehyde dehydrogenase"/>
    <property type="match status" value="1"/>
</dbReference>
<dbReference type="EMBL" id="FNTL01000002">
    <property type="protein sequence ID" value="SEB34931.1"/>
    <property type="molecule type" value="Genomic_DNA"/>
</dbReference>
<organism evidence="7 8">
    <name type="scientific">Rhodococcus jostii</name>
    <dbReference type="NCBI Taxonomy" id="132919"/>
    <lineage>
        <taxon>Bacteria</taxon>
        <taxon>Bacillati</taxon>
        <taxon>Actinomycetota</taxon>
        <taxon>Actinomycetes</taxon>
        <taxon>Mycobacteriales</taxon>
        <taxon>Nocardiaceae</taxon>
        <taxon>Rhodococcus</taxon>
    </lineage>
</organism>
<dbReference type="AlphaFoldDB" id="A0A1H4ILI0"/>